<gene>
    <name evidence="1" type="ORF">FGG08_005885</name>
</gene>
<dbReference type="OrthoDB" id="412005at2759"/>
<evidence type="ECO:0000313" key="2">
    <source>
        <dbReference type="Proteomes" id="UP000698800"/>
    </source>
</evidence>
<dbReference type="Gene3D" id="3.50.50.60">
    <property type="entry name" value="FAD/NAD(P)-binding domain"/>
    <property type="match status" value="1"/>
</dbReference>
<protein>
    <submittedName>
        <fullName evidence="1">Uncharacterized protein</fullName>
    </submittedName>
</protein>
<dbReference type="SUPFAM" id="SSF51905">
    <property type="entry name" value="FAD/NAD(P)-binding domain"/>
    <property type="match status" value="1"/>
</dbReference>
<dbReference type="Proteomes" id="UP000698800">
    <property type="component" value="Unassembled WGS sequence"/>
</dbReference>
<keyword evidence="2" id="KW-1185">Reference proteome</keyword>
<comment type="caution">
    <text evidence="1">The sequence shown here is derived from an EMBL/GenBank/DDBJ whole genome shotgun (WGS) entry which is preliminary data.</text>
</comment>
<accession>A0A9P8I8H6</accession>
<dbReference type="EMBL" id="JAGHQL010000152">
    <property type="protein sequence ID" value="KAH0537295.1"/>
    <property type="molecule type" value="Genomic_DNA"/>
</dbReference>
<dbReference type="PANTHER" id="PTHR15192">
    <property type="entry name" value="PROTEIN CBG05349"/>
    <property type="match status" value="1"/>
</dbReference>
<reference evidence="1" key="1">
    <citation type="submission" date="2021-03" db="EMBL/GenBank/DDBJ databases">
        <title>Comparative genomics and phylogenomic investigation of the class Geoglossomycetes provide insights into ecological specialization and systematics.</title>
        <authorList>
            <person name="Melie T."/>
            <person name="Pirro S."/>
            <person name="Miller A.N."/>
            <person name="Quandt A."/>
        </authorList>
    </citation>
    <scope>NUCLEOTIDE SEQUENCE</scope>
    <source>
        <strain evidence="1">GBOQ0MN5Z8</strain>
    </source>
</reference>
<sequence>MAGCGPMRCGLPVAPGISDDASASRLRNNARIPENVDTVIVGSGPSALILSYLLHGYVPLYDPITHGPHPDPILHSKLSNSSGSLYLALNSPLAIDSLTEHFLGSRLSYSTQALPINVLLDTLLRPNADTACGAVHSRIRWSHEPDKAVPHVVLGCSRRPGGQWSERSKLSSSSDIETLSYAEMLSLPGYPLAELYKEKHARALPEFTRPSQVDVSNYLATYPARVGIEDSVYSSVNVDCIERSSSEGFTVDISKAIEDNRNNKAYTSRIHCRHLVLASGTFSHAIPPPQLLHPLTTLPNPPPPNNNHPLLIIGSGFSAADTIISTQPPRKILHLFLWAPDTHPSPLRSCHQQAYPEYAAVYRRMKLASSQSSIAAGSKGGRGRKIGAAISPTLIQKCSSYFAERDWESTYEGLANAEILSVDTNSDSTGGMEITVQLPGGGGVIHRCVSGLEYLVGRQGSVNYLSDPLKANILPNPSTPNGPPTPLISTQTLRPKTTQNLELTHNVFAIGSLTGDSLIRFAFGGCIYAAGKIIADPSPPTPMVMMLILQNKFGKPVLISSGSTDTTDRGCLDENESKKQRRCNTDGSPDTHLSRLQCQLRDDSTVEAAGAPGVRPLGKGGEGCIVS</sequence>
<dbReference type="InterPro" id="IPR036188">
    <property type="entry name" value="FAD/NAD-bd_sf"/>
</dbReference>
<organism evidence="1 2">
    <name type="scientific">Glutinoglossum americanum</name>
    <dbReference type="NCBI Taxonomy" id="1670608"/>
    <lineage>
        <taxon>Eukaryota</taxon>
        <taxon>Fungi</taxon>
        <taxon>Dikarya</taxon>
        <taxon>Ascomycota</taxon>
        <taxon>Pezizomycotina</taxon>
        <taxon>Geoglossomycetes</taxon>
        <taxon>Geoglossales</taxon>
        <taxon>Geoglossaceae</taxon>
        <taxon>Glutinoglossum</taxon>
    </lineage>
</organism>
<name>A0A9P8I8H6_9PEZI</name>
<proteinExistence type="predicted"/>
<dbReference type="PANTHER" id="PTHR15192:SF8">
    <property type="entry name" value="FAD_NAD(P)-BINDING DOMAIN-CONTAINING PROTEIN"/>
    <property type="match status" value="1"/>
</dbReference>
<dbReference type="AlphaFoldDB" id="A0A9P8I8H6"/>
<evidence type="ECO:0000313" key="1">
    <source>
        <dbReference type="EMBL" id="KAH0537295.1"/>
    </source>
</evidence>
<dbReference type="InterPro" id="IPR029731">
    <property type="entry name" value="OSGIN1/2"/>
</dbReference>